<name>A0A2R6BYP4_9ARCH</name>
<sequence>MDVFKAVSSRLEIGEFADKQVPDDVKLRVLEAARLSPSGMNTQHWRFILVDDKKSLRELADMSTTGRWVGEAAFAVIVLTDPKYPFYKLDAGRVISNMQLVAWEDGVGSRIYTGIDEQKMRVRFNIPQTLEITAVVGFGYPKKRVLGRKKRLPLEKVAFRGKYGEPLSLKQ</sequence>
<gene>
    <name evidence="4" type="ORF">B9Q04_19930</name>
</gene>
<reference evidence="4 5" key="1">
    <citation type="submission" date="2017-04" db="EMBL/GenBank/DDBJ databases">
        <title>Novel microbial lineages endemic to geothermal iron-oxide mats fill important gaps in the evolutionary history of Archaea.</title>
        <authorList>
            <person name="Jay Z.J."/>
            <person name="Beam J.P."/>
            <person name="Dlakic M."/>
            <person name="Rusch D.B."/>
            <person name="Kozubal M.A."/>
            <person name="Inskeep W.P."/>
        </authorList>
    </citation>
    <scope>NUCLEOTIDE SEQUENCE [LARGE SCALE GENOMIC DNA]</scope>
    <source>
        <strain evidence="4">BE_D</strain>
    </source>
</reference>
<dbReference type="AlphaFoldDB" id="A0A2R6BYP4"/>
<protein>
    <submittedName>
        <fullName evidence="4">Nitroreductase</fullName>
    </submittedName>
</protein>
<dbReference type="InterPro" id="IPR029479">
    <property type="entry name" value="Nitroreductase"/>
</dbReference>
<dbReference type="Pfam" id="PF00881">
    <property type="entry name" value="Nitroreductase"/>
    <property type="match status" value="1"/>
</dbReference>
<comment type="caution">
    <text evidence="4">The sequence shown here is derived from an EMBL/GenBank/DDBJ whole genome shotgun (WGS) entry which is preliminary data.</text>
</comment>
<evidence type="ECO:0000259" key="3">
    <source>
        <dbReference type="Pfam" id="PF00881"/>
    </source>
</evidence>
<dbReference type="GO" id="GO:0016491">
    <property type="term" value="F:oxidoreductase activity"/>
    <property type="evidence" value="ECO:0007669"/>
    <property type="project" value="UniProtKB-KW"/>
</dbReference>
<feature type="domain" description="Nitroreductase" evidence="3">
    <location>
        <begin position="15"/>
        <end position="72"/>
    </location>
</feature>
<dbReference type="InterPro" id="IPR000415">
    <property type="entry name" value="Nitroreductase-like"/>
</dbReference>
<evidence type="ECO:0000256" key="1">
    <source>
        <dbReference type="ARBA" id="ARBA00007118"/>
    </source>
</evidence>
<dbReference type="SUPFAM" id="SSF55469">
    <property type="entry name" value="FMN-dependent nitroreductase-like"/>
    <property type="match status" value="1"/>
</dbReference>
<evidence type="ECO:0000313" key="5">
    <source>
        <dbReference type="Proteomes" id="UP000242015"/>
    </source>
</evidence>
<dbReference type="EMBL" id="NEXF01000742">
    <property type="protein sequence ID" value="PSO03731.1"/>
    <property type="molecule type" value="Genomic_DNA"/>
</dbReference>
<organism evidence="4 5">
    <name type="scientific">Candidatus Marsarchaeota G2 archaeon BE_D</name>
    <dbReference type="NCBI Taxonomy" id="1978158"/>
    <lineage>
        <taxon>Archaea</taxon>
        <taxon>Candidatus Marsarchaeota</taxon>
        <taxon>Candidatus Marsarchaeota group 2</taxon>
    </lineage>
</organism>
<dbReference type="Proteomes" id="UP000242015">
    <property type="component" value="Unassembled WGS sequence"/>
</dbReference>
<dbReference type="PANTHER" id="PTHR43673:SF10">
    <property type="entry name" value="NADH DEHYDROGENASE_NAD(P)H NITROREDUCTASE XCC3605-RELATED"/>
    <property type="match status" value="1"/>
</dbReference>
<dbReference type="Gene3D" id="3.40.109.10">
    <property type="entry name" value="NADH Oxidase"/>
    <property type="match status" value="1"/>
</dbReference>
<dbReference type="PANTHER" id="PTHR43673">
    <property type="entry name" value="NAD(P)H NITROREDUCTASE YDGI-RELATED"/>
    <property type="match status" value="1"/>
</dbReference>
<proteinExistence type="inferred from homology"/>
<accession>A0A2R6BYP4</accession>
<evidence type="ECO:0000256" key="2">
    <source>
        <dbReference type="ARBA" id="ARBA00023002"/>
    </source>
</evidence>
<keyword evidence="2" id="KW-0560">Oxidoreductase</keyword>
<comment type="similarity">
    <text evidence="1">Belongs to the nitroreductase family.</text>
</comment>
<evidence type="ECO:0000313" key="4">
    <source>
        <dbReference type="EMBL" id="PSO03731.1"/>
    </source>
</evidence>